<dbReference type="InterPro" id="IPR045509">
    <property type="entry name" value="HD_assoc_2"/>
</dbReference>
<dbReference type="SMART" id="SM00471">
    <property type="entry name" value="HDc"/>
    <property type="match status" value="1"/>
</dbReference>
<dbReference type="InterPro" id="IPR006674">
    <property type="entry name" value="HD_domain"/>
</dbReference>
<protein>
    <recommendedName>
        <fullName evidence="1">HD/PDEase domain-containing protein</fullName>
    </recommendedName>
</protein>
<gene>
    <name evidence="2" type="ORF">C0V70_16915</name>
</gene>
<proteinExistence type="predicted"/>
<sequence>MNLFSRQRGYMARIIINDPIHEVMDFGNDEKLKKVLKSAIDTNSFQRLRRISQLGLASFVFPGATHSRFSHSLGAAYLASLVLRKLSEQDHAIQKEIKNDFESVILSALLHDVGHGPFSHSFEHVLEGLAEDHKLKVIPMHEHWTAEIIKNKSSDIYAAIKKQKLDPMKIASPFIKKTKKKYYPSYLKQIVSSQIDVDRMDYLLRDSHFSGVSIGKFDLTYLINCLQVITHSKNDPKTLGLYYKGVKPYEAYLISRQLMNKSVYYHRKVKVAEYMAEAIFRYLIEREMKSKKSSPILPSYLKSISKILVKPDSFEMNEFLEKNVGDYIKLTEDDFWFNIKILAEENKNSQAHKFAQKLLKRDILPSYVINAGKDSICMEVLLANGFKEKIDYKILDLKTTIYKQSSDSDRVFVKDNSDNINEISSFSMLISSLGNKPDSEKILVVLGDDEKSNKKLANVLRTNGICTY</sequence>
<dbReference type="PANTHER" id="PTHR11373:SF4">
    <property type="entry name" value="DEOXYNUCLEOSIDE TRIPHOSPHATE TRIPHOSPHOHYDROLASE SAMHD1"/>
    <property type="match status" value="1"/>
</dbReference>
<dbReference type="Proteomes" id="UP000235584">
    <property type="component" value="Chromosome"/>
</dbReference>
<reference evidence="2 3" key="1">
    <citation type="submission" date="2018-01" db="EMBL/GenBank/DDBJ databases">
        <title>Complete genome sequence of Bacteriovorax stolpii DSM12778.</title>
        <authorList>
            <person name="Tang B."/>
            <person name="Chang J."/>
        </authorList>
    </citation>
    <scope>NUCLEOTIDE SEQUENCE [LARGE SCALE GENOMIC DNA]</scope>
    <source>
        <strain evidence="2 3">DSM 12778</strain>
    </source>
</reference>
<dbReference type="InterPro" id="IPR003607">
    <property type="entry name" value="HD/PDEase_dom"/>
</dbReference>
<dbReference type="EMBL" id="CP025704">
    <property type="protein sequence ID" value="AUN99757.1"/>
    <property type="molecule type" value="Genomic_DNA"/>
</dbReference>
<dbReference type="InterPro" id="IPR050135">
    <property type="entry name" value="dGTPase-like"/>
</dbReference>
<dbReference type="Pfam" id="PF01966">
    <property type="entry name" value="HD"/>
    <property type="match status" value="1"/>
</dbReference>
<keyword evidence="3" id="KW-1185">Reference proteome</keyword>
<dbReference type="GO" id="GO:0006203">
    <property type="term" value="P:dGTP catabolic process"/>
    <property type="evidence" value="ECO:0007669"/>
    <property type="project" value="TreeGrafter"/>
</dbReference>
<dbReference type="SUPFAM" id="SSF109604">
    <property type="entry name" value="HD-domain/PDEase-like"/>
    <property type="match status" value="1"/>
</dbReference>
<dbReference type="OrthoDB" id="5288044at2"/>
<name>A0A2K9NW69_BACTC</name>
<accession>A0A2K9NW69</accession>
<dbReference type="GO" id="GO:0008832">
    <property type="term" value="F:dGTPase activity"/>
    <property type="evidence" value="ECO:0007669"/>
    <property type="project" value="TreeGrafter"/>
</dbReference>
<organism evidence="2 3">
    <name type="scientific">Bacteriovorax stolpii</name>
    <name type="common">Bdellovibrio stolpii</name>
    <dbReference type="NCBI Taxonomy" id="960"/>
    <lineage>
        <taxon>Bacteria</taxon>
        <taxon>Pseudomonadati</taxon>
        <taxon>Bdellovibrionota</taxon>
        <taxon>Bacteriovoracia</taxon>
        <taxon>Bacteriovoracales</taxon>
        <taxon>Bacteriovoracaceae</taxon>
        <taxon>Bacteriovorax</taxon>
    </lineage>
</organism>
<dbReference type="PANTHER" id="PTHR11373">
    <property type="entry name" value="DEOXYNUCLEOSIDE TRIPHOSPHATE TRIPHOSPHOHYDROLASE"/>
    <property type="match status" value="1"/>
</dbReference>
<dbReference type="Pfam" id="PF19276">
    <property type="entry name" value="HD_assoc_2"/>
    <property type="match status" value="1"/>
</dbReference>
<evidence type="ECO:0000313" key="2">
    <source>
        <dbReference type="EMBL" id="AUN99757.1"/>
    </source>
</evidence>
<dbReference type="Gene3D" id="1.10.3210.10">
    <property type="entry name" value="Hypothetical protein af1432"/>
    <property type="match status" value="1"/>
</dbReference>
<feature type="domain" description="HD/PDEase" evidence="1">
    <location>
        <begin position="64"/>
        <end position="212"/>
    </location>
</feature>
<dbReference type="AlphaFoldDB" id="A0A2K9NW69"/>
<evidence type="ECO:0000259" key="1">
    <source>
        <dbReference type="SMART" id="SM00471"/>
    </source>
</evidence>
<dbReference type="CDD" id="cd00077">
    <property type="entry name" value="HDc"/>
    <property type="match status" value="1"/>
</dbReference>
<dbReference type="KEGG" id="bsto:C0V70_16915"/>
<evidence type="ECO:0000313" key="3">
    <source>
        <dbReference type="Proteomes" id="UP000235584"/>
    </source>
</evidence>